<comment type="similarity">
    <text evidence="1">Belongs to the short-chain dehydrogenases/reductases (SDR) family.</text>
</comment>
<sequence>MPPQTQFVYDSTSHVGKLSTIFRTATMQGYTYNGPVDCTRQPDSSNLKGTTAIVTGGANGLGEAYVRALVAAGVNVCIGDLDTKRGKKLELELPGTKFVQCNTANWDDQVRLFQEASKHSPTGRISYVVANAGIHRPDEVFTYDGDNAEPRKPNLSTIDVNVNGTLYTAKLAMHYFVKQNGHTPSENQEDTCLVLIGSGAAFLDVPRAPQYDASKWAMRGIMHSVRRTAYHYGSRVNVISPWYVRTSILSQETFNSIEALGIQFATVEDAGECLIRILSDRSINGKSLFVTARKWAERGYMDLDLEDYDGIDLLQEIQEEQMRSAPPEAGLFV</sequence>
<dbReference type="InterPro" id="IPR002347">
    <property type="entry name" value="SDR_fam"/>
</dbReference>
<evidence type="ECO:0000256" key="1">
    <source>
        <dbReference type="ARBA" id="ARBA00006484"/>
    </source>
</evidence>
<dbReference type="EMBL" id="JBFXLR010000002">
    <property type="protein sequence ID" value="KAL2860076.1"/>
    <property type="molecule type" value="Genomic_DNA"/>
</dbReference>
<keyword evidence="2" id="KW-0560">Oxidoreductase</keyword>
<dbReference type="GeneID" id="98159220"/>
<protein>
    <submittedName>
        <fullName evidence="3">Uncharacterized protein</fullName>
    </submittedName>
</protein>
<dbReference type="Gene3D" id="3.40.50.720">
    <property type="entry name" value="NAD(P)-binding Rossmann-like Domain"/>
    <property type="match status" value="1"/>
</dbReference>
<dbReference type="PRINTS" id="PR00081">
    <property type="entry name" value="GDHRDH"/>
</dbReference>
<dbReference type="Proteomes" id="UP001610444">
    <property type="component" value="Unassembled WGS sequence"/>
</dbReference>
<gene>
    <name evidence="3" type="ORF">BJX68DRAFT_261046</name>
</gene>
<dbReference type="RefSeq" id="XP_070904767.1">
    <property type="nucleotide sequence ID" value="XM_071044056.1"/>
</dbReference>
<dbReference type="PANTHER" id="PTHR43180">
    <property type="entry name" value="3-OXOACYL-(ACYL-CARRIER-PROTEIN) REDUCTASE (AFU_ORTHOLOGUE AFUA_6G11210)"/>
    <property type="match status" value="1"/>
</dbReference>
<proteinExistence type="inferred from homology"/>
<accession>A0ABR4L6F6</accession>
<keyword evidence="4" id="KW-1185">Reference proteome</keyword>
<evidence type="ECO:0000256" key="2">
    <source>
        <dbReference type="ARBA" id="ARBA00023002"/>
    </source>
</evidence>
<dbReference type="SUPFAM" id="SSF51735">
    <property type="entry name" value="NAD(P)-binding Rossmann-fold domains"/>
    <property type="match status" value="1"/>
</dbReference>
<dbReference type="InterPro" id="IPR036291">
    <property type="entry name" value="NAD(P)-bd_dom_sf"/>
</dbReference>
<evidence type="ECO:0000313" key="3">
    <source>
        <dbReference type="EMBL" id="KAL2860076.1"/>
    </source>
</evidence>
<comment type="caution">
    <text evidence="3">The sequence shown here is derived from an EMBL/GenBank/DDBJ whole genome shotgun (WGS) entry which is preliminary data.</text>
</comment>
<name>A0ABR4L6F6_9EURO</name>
<organism evidence="3 4">
    <name type="scientific">Aspergillus pseudodeflectus</name>
    <dbReference type="NCBI Taxonomy" id="176178"/>
    <lineage>
        <taxon>Eukaryota</taxon>
        <taxon>Fungi</taxon>
        <taxon>Dikarya</taxon>
        <taxon>Ascomycota</taxon>
        <taxon>Pezizomycotina</taxon>
        <taxon>Eurotiomycetes</taxon>
        <taxon>Eurotiomycetidae</taxon>
        <taxon>Eurotiales</taxon>
        <taxon>Aspergillaceae</taxon>
        <taxon>Aspergillus</taxon>
        <taxon>Aspergillus subgen. Nidulantes</taxon>
    </lineage>
</organism>
<dbReference type="PANTHER" id="PTHR43180:SF31">
    <property type="entry name" value="CHAIN DEHYDROGENASE_REDUCTASE, PUTATIVE (AFU_ORTHOLOGUE AFUA_2G16570)-RELATED"/>
    <property type="match status" value="1"/>
</dbReference>
<evidence type="ECO:0000313" key="4">
    <source>
        <dbReference type="Proteomes" id="UP001610444"/>
    </source>
</evidence>
<dbReference type="Pfam" id="PF00106">
    <property type="entry name" value="adh_short"/>
    <property type="match status" value="1"/>
</dbReference>
<reference evidence="3 4" key="1">
    <citation type="submission" date="2024-07" db="EMBL/GenBank/DDBJ databases">
        <title>Section-level genome sequencing and comparative genomics of Aspergillus sections Usti and Cavernicolus.</title>
        <authorList>
            <consortium name="Lawrence Berkeley National Laboratory"/>
            <person name="Nybo J.L."/>
            <person name="Vesth T.C."/>
            <person name="Theobald S."/>
            <person name="Frisvad J.C."/>
            <person name="Larsen T.O."/>
            <person name="Kjaerboelling I."/>
            <person name="Rothschild-Mancinelli K."/>
            <person name="Lyhne E.K."/>
            <person name="Kogle M.E."/>
            <person name="Barry K."/>
            <person name="Clum A."/>
            <person name="Na H."/>
            <person name="Ledsgaard L."/>
            <person name="Lin J."/>
            <person name="Lipzen A."/>
            <person name="Kuo A."/>
            <person name="Riley R."/>
            <person name="Mondo S."/>
            <person name="LaButti K."/>
            <person name="Haridas S."/>
            <person name="Pangalinan J."/>
            <person name="Salamov A.A."/>
            <person name="Simmons B.A."/>
            <person name="Magnuson J.K."/>
            <person name="Chen J."/>
            <person name="Drula E."/>
            <person name="Henrissat B."/>
            <person name="Wiebenga A."/>
            <person name="Lubbers R.J."/>
            <person name="Gomes A.C."/>
            <person name="Macurrencykelacurrency M.R."/>
            <person name="Stajich J."/>
            <person name="Grigoriev I.V."/>
            <person name="Mortensen U.H."/>
            <person name="De vries R.P."/>
            <person name="Baker S.E."/>
            <person name="Andersen M.R."/>
        </authorList>
    </citation>
    <scope>NUCLEOTIDE SEQUENCE [LARGE SCALE GENOMIC DNA]</scope>
    <source>
        <strain evidence="3 4">CBS 756.74</strain>
    </source>
</reference>